<protein>
    <submittedName>
        <fullName evidence="2">Unannotated protein</fullName>
    </submittedName>
</protein>
<reference evidence="2" key="1">
    <citation type="submission" date="2020-05" db="EMBL/GenBank/DDBJ databases">
        <authorList>
            <person name="Chiriac C."/>
            <person name="Salcher M."/>
            <person name="Ghai R."/>
            <person name="Kavagutti S V."/>
        </authorList>
    </citation>
    <scope>NUCLEOTIDE SEQUENCE</scope>
</reference>
<dbReference type="Gene3D" id="3.20.20.30">
    <property type="entry name" value="Luciferase-like domain"/>
    <property type="match status" value="1"/>
</dbReference>
<proteinExistence type="predicted"/>
<dbReference type="EMBL" id="CAFBLR010000155">
    <property type="protein sequence ID" value="CAB4881710.1"/>
    <property type="molecule type" value="Genomic_DNA"/>
</dbReference>
<accession>A0A6J6QES3</accession>
<evidence type="ECO:0000313" key="2">
    <source>
        <dbReference type="EMBL" id="CAB4709399.1"/>
    </source>
</evidence>
<gene>
    <name evidence="2" type="ORF">UFOPK2602_01063</name>
    <name evidence="3" type="ORF">UFOPK2806_02463</name>
    <name evidence="4" type="ORF">UFOPK3417_01431</name>
    <name evidence="5" type="ORF">UFOPK4306_02002</name>
</gene>
<organism evidence="2">
    <name type="scientific">freshwater metagenome</name>
    <dbReference type="NCBI Taxonomy" id="449393"/>
    <lineage>
        <taxon>unclassified sequences</taxon>
        <taxon>metagenomes</taxon>
        <taxon>ecological metagenomes</taxon>
    </lineage>
</organism>
<evidence type="ECO:0000313" key="3">
    <source>
        <dbReference type="EMBL" id="CAB4771746.1"/>
    </source>
</evidence>
<dbReference type="NCBIfam" id="TIGR03620">
    <property type="entry name" value="F420_MSMEG_4141"/>
    <property type="match status" value="1"/>
</dbReference>
<dbReference type="PANTHER" id="PTHR43244:SF2">
    <property type="entry name" value="CONSERVED HYPOTHETICAL ALANINE AND PROLINE-RICH PROTEIN"/>
    <property type="match status" value="1"/>
</dbReference>
<evidence type="ECO:0000313" key="5">
    <source>
        <dbReference type="EMBL" id="CAB5067170.1"/>
    </source>
</evidence>
<evidence type="ECO:0000313" key="4">
    <source>
        <dbReference type="EMBL" id="CAB4881710.1"/>
    </source>
</evidence>
<dbReference type="EMBL" id="CAFBQP010000093">
    <property type="protein sequence ID" value="CAB5067170.1"/>
    <property type="molecule type" value="Genomic_DNA"/>
</dbReference>
<name>A0A6J6QES3_9ZZZZ</name>
<dbReference type="EMBL" id="CAEZYY010000058">
    <property type="protein sequence ID" value="CAB4771746.1"/>
    <property type="molecule type" value="Genomic_DNA"/>
</dbReference>
<dbReference type="InterPro" id="IPR050564">
    <property type="entry name" value="F420-G6PD/mer"/>
</dbReference>
<dbReference type="EMBL" id="CAEZXX010000063">
    <property type="protein sequence ID" value="CAB4709399.1"/>
    <property type="molecule type" value="Genomic_DNA"/>
</dbReference>
<feature type="domain" description="Luciferase-like" evidence="1">
    <location>
        <begin position="23"/>
        <end position="271"/>
    </location>
</feature>
<dbReference type="Pfam" id="PF00296">
    <property type="entry name" value="Bac_luciferase"/>
    <property type="match status" value="1"/>
</dbReference>
<sequence length="298" mass="32381">MSLPRVNIGKVGVWYGGIDALPTSEARRAAQVLEELGYGALWLAEAVGRDPFVASSILLGATTTLPLATGINNIYARDPMAMVAGQKTLAEAFPDRFLLGLGVSHGHLVAGVRKHDWSKPYSHMVEYLDRMDKALFMAKGPEHDPGRLLAALGPKMLQLSASRANGSHPYFTTPEHTEIARKEMGSDSLLAPEQMVVVETDPVEARRIARAGMKIYLSLPNYFNNLVRLGFTEADRADGGSDRLVDAIVAWGTPEQIAARVKQHHDAGADHVCVQVLQDGMAMPEKQWRALAPVLLGK</sequence>
<dbReference type="SUPFAM" id="SSF51679">
    <property type="entry name" value="Bacterial luciferase-like"/>
    <property type="match status" value="1"/>
</dbReference>
<dbReference type="AlphaFoldDB" id="A0A6J6QES3"/>
<dbReference type="GO" id="GO:0016705">
    <property type="term" value="F:oxidoreductase activity, acting on paired donors, with incorporation or reduction of molecular oxygen"/>
    <property type="evidence" value="ECO:0007669"/>
    <property type="project" value="InterPro"/>
</dbReference>
<dbReference type="InterPro" id="IPR011251">
    <property type="entry name" value="Luciferase-like_dom"/>
</dbReference>
<evidence type="ECO:0000259" key="1">
    <source>
        <dbReference type="Pfam" id="PF00296"/>
    </source>
</evidence>
<dbReference type="InterPro" id="IPR019922">
    <property type="entry name" value="Lucif-like_OxRdatse_MSMEG_4141"/>
</dbReference>
<dbReference type="PANTHER" id="PTHR43244">
    <property type="match status" value="1"/>
</dbReference>
<dbReference type="InterPro" id="IPR036661">
    <property type="entry name" value="Luciferase-like_sf"/>
</dbReference>